<evidence type="ECO:0000256" key="7">
    <source>
        <dbReference type="ARBA" id="ARBA00023008"/>
    </source>
</evidence>
<evidence type="ECO:0000256" key="11">
    <source>
        <dbReference type="ARBA" id="ARBA00046340"/>
    </source>
</evidence>
<accession>A0A1Y2ASZ5</accession>
<evidence type="ECO:0000256" key="12">
    <source>
        <dbReference type="SAM" id="MobiDB-lite"/>
    </source>
</evidence>
<comment type="subcellular location">
    <subcellularLocation>
        <location evidence="2">Secreted</location>
    </subcellularLocation>
</comment>
<keyword evidence="9" id="KW-1015">Disulfide bond</keyword>
<keyword evidence="15" id="KW-1185">Reference proteome</keyword>
<evidence type="ECO:0000256" key="5">
    <source>
        <dbReference type="ARBA" id="ARBA00022729"/>
    </source>
</evidence>
<keyword evidence="6" id="KW-0560">Oxidoreductase</keyword>
<name>A0A1Y2ASZ5_9TREE</name>
<dbReference type="InParanoid" id="A0A1Y2ASZ5"/>
<feature type="region of interest" description="Disordered" evidence="12">
    <location>
        <begin position="390"/>
        <end position="454"/>
    </location>
</feature>
<evidence type="ECO:0000313" key="14">
    <source>
        <dbReference type="EMBL" id="ORY25065.1"/>
    </source>
</evidence>
<feature type="chain" id="PRO_5012643780" evidence="13">
    <location>
        <begin position="21"/>
        <end position="454"/>
    </location>
</feature>
<keyword evidence="10" id="KW-0325">Glycoprotein</keyword>
<dbReference type="GO" id="GO:0004497">
    <property type="term" value="F:monooxygenase activity"/>
    <property type="evidence" value="ECO:0007669"/>
    <property type="project" value="UniProtKB-KW"/>
</dbReference>
<keyword evidence="4" id="KW-0479">Metal-binding</keyword>
<evidence type="ECO:0000256" key="1">
    <source>
        <dbReference type="ARBA" id="ARBA00001973"/>
    </source>
</evidence>
<protein>
    <submittedName>
        <fullName evidence="14">Uncharacterized protein</fullName>
    </submittedName>
</protein>
<evidence type="ECO:0000256" key="13">
    <source>
        <dbReference type="SAM" id="SignalP"/>
    </source>
</evidence>
<feature type="signal peptide" evidence="13">
    <location>
        <begin position="1"/>
        <end position="20"/>
    </location>
</feature>
<evidence type="ECO:0000256" key="4">
    <source>
        <dbReference type="ARBA" id="ARBA00022723"/>
    </source>
</evidence>
<evidence type="ECO:0000313" key="15">
    <source>
        <dbReference type="Proteomes" id="UP000193986"/>
    </source>
</evidence>
<gene>
    <name evidence="14" type="ORF">BCR39DRAFT_308787</name>
</gene>
<dbReference type="Pfam" id="PF22810">
    <property type="entry name" value="LPMO_AA14"/>
    <property type="match status" value="1"/>
</dbReference>
<feature type="compositionally biased region" description="Low complexity" evidence="12">
    <location>
        <begin position="291"/>
        <end position="330"/>
    </location>
</feature>
<evidence type="ECO:0000256" key="8">
    <source>
        <dbReference type="ARBA" id="ARBA00023033"/>
    </source>
</evidence>
<dbReference type="AlphaFoldDB" id="A0A1Y2ASZ5"/>
<feature type="compositionally biased region" description="Low complexity" evidence="12">
    <location>
        <begin position="418"/>
        <end position="439"/>
    </location>
</feature>
<dbReference type="InterPro" id="IPR054497">
    <property type="entry name" value="LPMO_AA14"/>
</dbReference>
<feature type="region of interest" description="Disordered" evidence="12">
    <location>
        <begin position="261"/>
        <end position="368"/>
    </location>
</feature>
<reference evidence="14 15" key="1">
    <citation type="submission" date="2016-07" db="EMBL/GenBank/DDBJ databases">
        <title>Pervasive Adenine N6-methylation of Active Genes in Fungi.</title>
        <authorList>
            <consortium name="DOE Joint Genome Institute"/>
            <person name="Mondo S.J."/>
            <person name="Dannebaum R.O."/>
            <person name="Kuo R.C."/>
            <person name="Labutti K."/>
            <person name="Haridas S."/>
            <person name="Kuo A."/>
            <person name="Salamov A."/>
            <person name="Ahrendt S.R."/>
            <person name="Lipzen A."/>
            <person name="Sullivan W."/>
            <person name="Andreopoulos W.B."/>
            <person name="Clum A."/>
            <person name="Lindquist E."/>
            <person name="Daum C."/>
            <person name="Ramamoorthy G.K."/>
            <person name="Gryganskyi A."/>
            <person name="Culley D."/>
            <person name="Magnuson J.K."/>
            <person name="James T.Y."/>
            <person name="O'Malley M.A."/>
            <person name="Stajich J.E."/>
            <person name="Spatafora J.W."/>
            <person name="Visel A."/>
            <person name="Grigoriev I.V."/>
        </authorList>
    </citation>
    <scope>NUCLEOTIDE SEQUENCE [LARGE SCALE GENOMIC DNA]</scope>
    <source>
        <strain evidence="14 15">68-887.2</strain>
    </source>
</reference>
<comment type="cofactor">
    <cofactor evidence="1">
        <name>Cu(2+)</name>
        <dbReference type="ChEBI" id="CHEBI:29036"/>
    </cofactor>
</comment>
<sequence length="454" mass="47953">MTGPILAALAVLLFSSSIRAHCTIWHESLYGYNFPYQSTDSNQNYDSEEVSNPLRRADNLTITKWWAHGLLDYPPPPDAVMNLPSGGVFQAEFSQSRHDSSMRDPSKTEKPLPDIAACNLHYSGPLVTSPPPIPSLLGGVALAVAYESDVTKIQPKDMVVFSVNVTAPFYRLTDFHIPIMPPCPGGRCHCSFNWIHLGMHNEGYPYERYNDLYVCNFTGPTDPSKTLEPGSGQIPVLCENDASLCVTGRKQPMYLYQVDGNNVVEPGPQQECPSHNSRYGFDDGAQMLWPDSTTSANDSSTADSSTAESSSISRSLSTDSTASTVASSTSINIPSNVSMSTSTSTSLSSTPIITTTNPASLGGDDNSVGSPSISAGGAFDASSSAVLSSSSSPVSSISSSIAPSLTTDTPTSPIVDLADGNSSSTANASSSTDPAASSPKTCPGSKRSRTRLMV</sequence>
<organism evidence="14 15">
    <name type="scientific">Naematelia encephala</name>
    <dbReference type="NCBI Taxonomy" id="71784"/>
    <lineage>
        <taxon>Eukaryota</taxon>
        <taxon>Fungi</taxon>
        <taxon>Dikarya</taxon>
        <taxon>Basidiomycota</taxon>
        <taxon>Agaricomycotina</taxon>
        <taxon>Tremellomycetes</taxon>
        <taxon>Tremellales</taxon>
        <taxon>Naemateliaceae</taxon>
        <taxon>Naematelia</taxon>
    </lineage>
</organism>
<dbReference type="GO" id="GO:0005576">
    <property type="term" value="C:extracellular region"/>
    <property type="evidence" value="ECO:0007669"/>
    <property type="project" value="UniProtKB-SubCell"/>
</dbReference>
<proteinExistence type="inferred from homology"/>
<evidence type="ECO:0000256" key="2">
    <source>
        <dbReference type="ARBA" id="ARBA00004613"/>
    </source>
</evidence>
<evidence type="ECO:0000256" key="9">
    <source>
        <dbReference type="ARBA" id="ARBA00023157"/>
    </source>
</evidence>
<comment type="caution">
    <text evidence="14">The sequence shown here is derived from an EMBL/GenBank/DDBJ whole genome shotgun (WGS) entry which is preliminary data.</text>
</comment>
<dbReference type="OrthoDB" id="2019572at2759"/>
<feature type="compositionally biased region" description="Low complexity" evidence="12">
    <location>
        <begin position="338"/>
        <end position="356"/>
    </location>
</feature>
<keyword evidence="8" id="KW-0503">Monooxygenase</keyword>
<dbReference type="Proteomes" id="UP000193986">
    <property type="component" value="Unassembled WGS sequence"/>
</dbReference>
<comment type="similarity">
    <text evidence="11">Belongs to the polysaccharide monooxygenase AA14 family.</text>
</comment>
<dbReference type="GO" id="GO:0046872">
    <property type="term" value="F:metal ion binding"/>
    <property type="evidence" value="ECO:0007669"/>
    <property type="project" value="UniProtKB-KW"/>
</dbReference>
<dbReference type="STRING" id="71784.A0A1Y2ASZ5"/>
<keyword evidence="7" id="KW-0186">Copper</keyword>
<keyword evidence="5 13" id="KW-0732">Signal</keyword>
<evidence type="ECO:0000256" key="6">
    <source>
        <dbReference type="ARBA" id="ARBA00023002"/>
    </source>
</evidence>
<evidence type="ECO:0000256" key="10">
    <source>
        <dbReference type="ARBA" id="ARBA00023180"/>
    </source>
</evidence>
<evidence type="ECO:0000256" key="3">
    <source>
        <dbReference type="ARBA" id="ARBA00022525"/>
    </source>
</evidence>
<dbReference type="EMBL" id="MCFC01000061">
    <property type="protein sequence ID" value="ORY25065.1"/>
    <property type="molecule type" value="Genomic_DNA"/>
</dbReference>
<feature type="compositionally biased region" description="Low complexity" evidence="12">
    <location>
        <begin position="390"/>
        <end position="405"/>
    </location>
</feature>
<keyword evidence="3" id="KW-0964">Secreted</keyword>